<feature type="region of interest" description="Disordered" evidence="1">
    <location>
        <begin position="38"/>
        <end position="63"/>
    </location>
</feature>
<reference evidence="2" key="1">
    <citation type="submission" date="2022-09" db="EMBL/GenBank/DDBJ databases">
        <title>Fusarium specimens isolated from Avocado Roots.</title>
        <authorList>
            <person name="Stajich J."/>
            <person name="Roper C."/>
            <person name="Heimlech-Rivalta G."/>
        </authorList>
    </citation>
    <scope>NUCLEOTIDE SEQUENCE</scope>
    <source>
        <strain evidence="2">A02</strain>
    </source>
</reference>
<feature type="region of interest" description="Disordered" evidence="1">
    <location>
        <begin position="161"/>
        <end position="252"/>
    </location>
</feature>
<sequence>MTQQVIQGPHSRQPLSSSEFRNDRLTTWLRETGSSWNVAQSSETQGSLHAHSSPSLAPPDSPLLSCSTTASSCISDCSPQHRVSVPPPLGLSDPVLAGTGMWFASLSSRPKKNSEACYPESPPQLRPEGRRLNASFREILFNNPNYAERLIRTIQNLPSEDRNLLPDQSFDTITSLGGGDNTTRARDGSRRASTSTTPVSQTTTPSSGASNKRKTPPSVNQQRLGKAPDNSPGSGPGGGSASGHRQSKKSKTSDFLYLCPYRRIYHVMTPQNKFRSCQPPGHLKDRYDLKRHLEGVHVRTQVSQDSKAKDETQGSDGHINPDYSMDKESWNKVAGIFKSACSKRFTPGSENWLNNERDCYQEIWKIILPNQPLPESPFYEDSVDGHPLIEVARRMLEPVFDEKANRAIQAGQVTSLEDYRPSRKEAIDMMAVTLATLFNAKPQLLHTQSSSDILPILAENTPSTTPARSSRDHIISQDPSPPTTMAPPLPGTFYQSPVADPNEDQQRLGAFDGMTGNVRLETPIMALLDHAMNTAAATNPLQTRRTSVPQICANFYIEPPAFEITLKGRTDPDHIGVLKWEIPVPKGLVVERCEQRKMELPINYGQPAMCGNFQPGVTSLGPQVQGAGERSITLDEGWSELADISSNFFDGGEDTFSGHNNYQDE</sequence>
<feature type="region of interest" description="Disordered" evidence="1">
    <location>
        <begin position="298"/>
        <end position="325"/>
    </location>
</feature>
<feature type="region of interest" description="Disordered" evidence="1">
    <location>
        <begin position="111"/>
        <end position="130"/>
    </location>
</feature>
<name>A0A9W8R6Q4_9HYPO</name>
<dbReference type="Proteomes" id="UP001152087">
    <property type="component" value="Unassembled WGS sequence"/>
</dbReference>
<feature type="compositionally biased region" description="Pro residues" evidence="1">
    <location>
        <begin position="479"/>
        <end position="490"/>
    </location>
</feature>
<dbReference type="EMBL" id="JAOQAV010000019">
    <property type="protein sequence ID" value="KAJ4186884.1"/>
    <property type="molecule type" value="Genomic_DNA"/>
</dbReference>
<protein>
    <submittedName>
        <fullName evidence="2">Uncharacterized protein</fullName>
    </submittedName>
</protein>
<dbReference type="AlphaFoldDB" id="A0A9W8R6Q4"/>
<feature type="region of interest" description="Disordered" evidence="1">
    <location>
        <begin position="458"/>
        <end position="505"/>
    </location>
</feature>
<evidence type="ECO:0000256" key="1">
    <source>
        <dbReference type="SAM" id="MobiDB-lite"/>
    </source>
</evidence>
<keyword evidence="3" id="KW-1185">Reference proteome</keyword>
<proteinExistence type="predicted"/>
<evidence type="ECO:0000313" key="3">
    <source>
        <dbReference type="Proteomes" id="UP001152087"/>
    </source>
</evidence>
<accession>A0A9W8R6Q4</accession>
<gene>
    <name evidence="2" type="ORF">NW755_007616</name>
</gene>
<comment type="caution">
    <text evidence="2">The sequence shown here is derived from an EMBL/GenBank/DDBJ whole genome shotgun (WGS) entry which is preliminary data.</text>
</comment>
<evidence type="ECO:0000313" key="2">
    <source>
        <dbReference type="EMBL" id="KAJ4186884.1"/>
    </source>
</evidence>
<feature type="compositionally biased region" description="Low complexity" evidence="1">
    <location>
        <begin position="193"/>
        <end position="207"/>
    </location>
</feature>
<organism evidence="2 3">
    <name type="scientific">Fusarium falciforme</name>
    <dbReference type="NCBI Taxonomy" id="195108"/>
    <lineage>
        <taxon>Eukaryota</taxon>
        <taxon>Fungi</taxon>
        <taxon>Dikarya</taxon>
        <taxon>Ascomycota</taxon>
        <taxon>Pezizomycotina</taxon>
        <taxon>Sordariomycetes</taxon>
        <taxon>Hypocreomycetidae</taxon>
        <taxon>Hypocreales</taxon>
        <taxon>Nectriaceae</taxon>
        <taxon>Fusarium</taxon>
        <taxon>Fusarium solani species complex</taxon>
    </lineage>
</organism>